<evidence type="ECO:0000256" key="5">
    <source>
        <dbReference type="RuleBase" id="RU362024"/>
    </source>
</evidence>
<keyword evidence="8" id="KW-1185">Reference proteome</keyword>
<comment type="subunit">
    <text evidence="5">Homodimer.</text>
</comment>
<evidence type="ECO:0000256" key="1">
    <source>
        <dbReference type="ARBA" id="ARBA00007228"/>
    </source>
</evidence>
<keyword evidence="5" id="KW-0819">tRNA processing</keyword>
<comment type="subcellular location">
    <subcellularLocation>
        <location evidence="5">Cytoplasm</location>
    </subcellularLocation>
</comment>
<dbReference type="PIRSF" id="PIRSF004808">
    <property type="entry name" value="LasT"/>
    <property type="match status" value="1"/>
</dbReference>
<dbReference type="CDD" id="cd18093">
    <property type="entry name" value="SpoU-like_TrmJ"/>
    <property type="match status" value="1"/>
</dbReference>
<comment type="caution">
    <text evidence="7">The sequence shown here is derived from an EMBL/GenBank/DDBJ whole genome shotgun (WGS) entry which is preliminary data.</text>
</comment>
<dbReference type="STRING" id="966.BTA35_0202475"/>
<comment type="similarity">
    <text evidence="1">Belongs to the class IV-like SAM-binding methyltransferase superfamily. RNA methyltransferase TrmH family.</text>
</comment>
<comment type="function">
    <text evidence="5">Catalyzes the formation of 2'O-methylated cytidine (Cm32) or 2'O-methylated uridine (Um32) at position 32 in tRNA.</text>
</comment>
<evidence type="ECO:0000313" key="8">
    <source>
        <dbReference type="Proteomes" id="UP000190064"/>
    </source>
</evidence>
<dbReference type="Pfam" id="PF00588">
    <property type="entry name" value="SpoU_methylase"/>
    <property type="match status" value="1"/>
</dbReference>
<gene>
    <name evidence="5" type="primary">trmJ</name>
    <name evidence="7" type="ORF">BTA35_0202475</name>
</gene>
<dbReference type="Gene3D" id="1.10.8.590">
    <property type="match status" value="1"/>
</dbReference>
<dbReference type="GO" id="GO:0106339">
    <property type="term" value="F:tRNA (cytidine(32)-2'-O)-methyltransferase activity"/>
    <property type="evidence" value="ECO:0007669"/>
    <property type="project" value="RHEA"/>
</dbReference>
<keyword evidence="2 5" id="KW-0489">Methyltransferase</keyword>
<evidence type="ECO:0000313" key="7">
    <source>
        <dbReference type="EMBL" id="OOV88396.1"/>
    </source>
</evidence>
<dbReference type="GO" id="GO:0002128">
    <property type="term" value="P:tRNA nucleoside ribose methylation"/>
    <property type="evidence" value="ECO:0007669"/>
    <property type="project" value="TreeGrafter"/>
</dbReference>
<evidence type="ECO:0000256" key="4">
    <source>
        <dbReference type="ARBA" id="ARBA00022691"/>
    </source>
</evidence>
<keyword evidence="5" id="KW-0963">Cytoplasm</keyword>
<dbReference type="GO" id="GO:0160206">
    <property type="term" value="F:tRNA (cytidine(32)/uridine(32)-2'-O)-methyltransferase activity"/>
    <property type="evidence" value="ECO:0007669"/>
    <property type="project" value="UniProtKB-EC"/>
</dbReference>
<keyword evidence="3" id="KW-0808">Transferase</keyword>
<evidence type="ECO:0000256" key="2">
    <source>
        <dbReference type="ARBA" id="ARBA00022603"/>
    </source>
</evidence>
<dbReference type="EC" id="2.1.1.200" evidence="5"/>
<proteinExistence type="inferred from homology"/>
<dbReference type="Gene3D" id="3.40.1280.10">
    <property type="match status" value="1"/>
</dbReference>
<keyword evidence="4 5" id="KW-0949">S-adenosyl-L-methionine</keyword>
<evidence type="ECO:0000259" key="6">
    <source>
        <dbReference type="Pfam" id="PF00588"/>
    </source>
</evidence>
<dbReference type="NCBIfam" id="TIGR00050">
    <property type="entry name" value="rRNA_methyl_1"/>
    <property type="match status" value="1"/>
</dbReference>
<sequence>MLEKIRIVLVNTYHPGNIGSAARAMKVMGLDRLYLVSPNQFPHEDANTMAAGAEDILDKIVLCETLEDAVGDCEHVIATSARPRSHQVPAMTPPECALFAHQTPAAEEVAIVFGRERSGLTTEEYELCNKHVFIPANPDYSILNMASAVQIIAYELYQKSLTHFEPVKKEMERPSAKEMKFFLQRMEERLDDAGYFKGKPKDVTLGKLRAYFQRSLPEKAELSLLQGILTRLESEEDWQRRQQIK</sequence>
<dbReference type="AlphaFoldDB" id="A0A1T1HEZ9"/>
<dbReference type="EMBL" id="MTSD02000001">
    <property type="protein sequence ID" value="OOV88396.1"/>
    <property type="molecule type" value="Genomic_DNA"/>
</dbReference>
<dbReference type="InterPro" id="IPR001537">
    <property type="entry name" value="SpoU_MeTrfase"/>
</dbReference>
<dbReference type="FunFam" id="3.40.1280.10:FF:000006">
    <property type="entry name" value="Uncharacterized tRNA/rRNA methyltransferase HI_0380"/>
    <property type="match status" value="1"/>
</dbReference>
<protein>
    <recommendedName>
        <fullName evidence="5">tRNA (cytidine/uridine-2'-O-)-methyltransferase TrmJ</fullName>
        <ecNumber evidence="5">2.1.1.200</ecNumber>
    </recommendedName>
    <alternativeName>
        <fullName evidence="5">tRNA (cytidine(32)/uridine(32)-2'-O)-methyltransferase</fullName>
    </alternativeName>
    <alternativeName>
        <fullName evidence="5">tRNA Cm32/Um32 methyltransferase</fullName>
    </alternativeName>
</protein>
<dbReference type="GO" id="GO:0003723">
    <property type="term" value="F:RNA binding"/>
    <property type="evidence" value="ECO:0007669"/>
    <property type="project" value="InterPro"/>
</dbReference>
<reference evidence="7" key="1">
    <citation type="submission" date="2017-02" db="EMBL/GenBank/DDBJ databases">
        <title>Draft Genome Sequence of the Salt Water Bacterium Oceanospirillum linum ATCC 11336.</title>
        <authorList>
            <person name="Trachtenberg A.M."/>
            <person name="Carney J.G."/>
            <person name="Linnane J.D."/>
            <person name="Rheaume B.A."/>
            <person name="Pitts N.L."/>
            <person name="Mykles D.L."/>
            <person name="Maclea K.S."/>
        </authorList>
    </citation>
    <scope>NUCLEOTIDE SEQUENCE [LARGE SCALE GENOMIC DNA]</scope>
    <source>
        <strain evidence="7">ATCC 11336</strain>
    </source>
</reference>
<dbReference type="PANTHER" id="PTHR42786">
    <property type="entry name" value="TRNA/RRNA METHYLTRANSFERASE"/>
    <property type="match status" value="1"/>
</dbReference>
<dbReference type="SUPFAM" id="SSF75217">
    <property type="entry name" value="alpha/beta knot"/>
    <property type="match status" value="1"/>
</dbReference>
<dbReference type="InterPro" id="IPR004384">
    <property type="entry name" value="RNA_MeTrfase_TrmJ/LasT"/>
</dbReference>
<feature type="domain" description="tRNA/rRNA methyltransferase SpoU type" evidence="6">
    <location>
        <begin position="5"/>
        <end position="154"/>
    </location>
</feature>
<dbReference type="RefSeq" id="WP_077242831.1">
    <property type="nucleotide sequence ID" value="NZ_FXTS01000001.1"/>
</dbReference>
<dbReference type="Proteomes" id="UP000190064">
    <property type="component" value="Unassembled WGS sequence"/>
</dbReference>
<evidence type="ECO:0000256" key="3">
    <source>
        <dbReference type="ARBA" id="ARBA00022679"/>
    </source>
</evidence>
<dbReference type="GO" id="GO:0005829">
    <property type="term" value="C:cytosol"/>
    <property type="evidence" value="ECO:0007669"/>
    <property type="project" value="TreeGrafter"/>
</dbReference>
<dbReference type="PANTHER" id="PTHR42786:SF2">
    <property type="entry name" value="TRNA (CYTIDINE_URIDINE-2'-O-)-METHYLTRANSFERASE TRMJ"/>
    <property type="match status" value="1"/>
</dbReference>
<dbReference type="InterPro" id="IPR029028">
    <property type="entry name" value="Alpha/beta_knot_MTases"/>
</dbReference>
<name>A0A1T1HEZ9_OCELI</name>
<organism evidence="7 8">
    <name type="scientific">Oceanospirillum linum</name>
    <dbReference type="NCBI Taxonomy" id="966"/>
    <lineage>
        <taxon>Bacteria</taxon>
        <taxon>Pseudomonadati</taxon>
        <taxon>Pseudomonadota</taxon>
        <taxon>Gammaproteobacteria</taxon>
        <taxon>Oceanospirillales</taxon>
        <taxon>Oceanospirillaceae</taxon>
        <taxon>Oceanospirillum</taxon>
    </lineage>
</organism>
<dbReference type="InterPro" id="IPR029026">
    <property type="entry name" value="tRNA_m1G_MTases_N"/>
</dbReference>
<comment type="catalytic activity">
    <reaction evidence="5">
        <text>cytidine(32) in tRNA + S-adenosyl-L-methionine = 2'-O-methylcytidine(32) in tRNA + S-adenosyl-L-homocysteine + H(+)</text>
        <dbReference type="Rhea" id="RHEA:42932"/>
        <dbReference type="Rhea" id="RHEA-COMP:10288"/>
        <dbReference type="Rhea" id="RHEA-COMP:10289"/>
        <dbReference type="ChEBI" id="CHEBI:15378"/>
        <dbReference type="ChEBI" id="CHEBI:57856"/>
        <dbReference type="ChEBI" id="CHEBI:59789"/>
        <dbReference type="ChEBI" id="CHEBI:74495"/>
        <dbReference type="ChEBI" id="CHEBI:82748"/>
        <dbReference type="EC" id="2.1.1.200"/>
    </reaction>
</comment>
<comment type="catalytic activity">
    <reaction evidence="5">
        <text>uridine(32) in tRNA + S-adenosyl-L-methionine = 2'-O-methyluridine(32) in tRNA + S-adenosyl-L-homocysteine + H(+)</text>
        <dbReference type="Rhea" id="RHEA:42936"/>
        <dbReference type="Rhea" id="RHEA-COMP:10107"/>
        <dbReference type="Rhea" id="RHEA-COMP:10290"/>
        <dbReference type="ChEBI" id="CHEBI:15378"/>
        <dbReference type="ChEBI" id="CHEBI:57856"/>
        <dbReference type="ChEBI" id="CHEBI:59789"/>
        <dbReference type="ChEBI" id="CHEBI:65315"/>
        <dbReference type="ChEBI" id="CHEBI:74478"/>
        <dbReference type="EC" id="2.1.1.200"/>
    </reaction>
</comment>
<accession>A0A1T1HEZ9</accession>